<reference evidence="1 2" key="1">
    <citation type="submission" date="2024-02" db="EMBL/GenBank/DDBJ databases">
        <authorList>
            <person name="Daric V."/>
            <person name="Darras S."/>
        </authorList>
    </citation>
    <scope>NUCLEOTIDE SEQUENCE [LARGE SCALE GENOMIC DNA]</scope>
</reference>
<name>A0ABP0GKW6_CLALP</name>
<evidence type="ECO:0000313" key="1">
    <source>
        <dbReference type="EMBL" id="CAK8692387.1"/>
    </source>
</evidence>
<evidence type="ECO:0000313" key="2">
    <source>
        <dbReference type="Proteomes" id="UP001642483"/>
    </source>
</evidence>
<keyword evidence="2" id="KW-1185">Reference proteome</keyword>
<dbReference type="EMBL" id="CAWYQH010000130">
    <property type="protein sequence ID" value="CAK8692387.1"/>
    <property type="molecule type" value="Genomic_DNA"/>
</dbReference>
<comment type="caution">
    <text evidence="1">The sequence shown here is derived from an EMBL/GenBank/DDBJ whole genome shotgun (WGS) entry which is preliminary data.</text>
</comment>
<gene>
    <name evidence="1" type="ORF">CVLEPA_LOCUS25659</name>
</gene>
<protein>
    <submittedName>
        <fullName evidence="1">Uncharacterized protein</fullName>
    </submittedName>
</protein>
<proteinExistence type="predicted"/>
<sequence>MTPKAADTVLAKGFLHCFPFSCRIQDRYYRPSVQWRSNHLAVLALRQGRQAARGRQNEAAQCTQHENLKKNGAVNKLFCYNLVPLTKKTVEGEPVLGI</sequence>
<accession>A0ABP0GKW6</accession>
<dbReference type="Proteomes" id="UP001642483">
    <property type="component" value="Unassembled WGS sequence"/>
</dbReference>
<organism evidence="1 2">
    <name type="scientific">Clavelina lepadiformis</name>
    <name type="common">Light-bulb sea squirt</name>
    <name type="synonym">Ascidia lepadiformis</name>
    <dbReference type="NCBI Taxonomy" id="159417"/>
    <lineage>
        <taxon>Eukaryota</taxon>
        <taxon>Metazoa</taxon>
        <taxon>Chordata</taxon>
        <taxon>Tunicata</taxon>
        <taxon>Ascidiacea</taxon>
        <taxon>Aplousobranchia</taxon>
        <taxon>Clavelinidae</taxon>
        <taxon>Clavelina</taxon>
    </lineage>
</organism>